<evidence type="ECO:0000256" key="2">
    <source>
        <dbReference type="ARBA" id="ARBA00023008"/>
    </source>
</evidence>
<evidence type="ECO:0000256" key="3">
    <source>
        <dbReference type="SAM" id="MobiDB-lite"/>
    </source>
</evidence>
<evidence type="ECO:0000313" key="6">
    <source>
        <dbReference type="EMBL" id="PVH90521.1"/>
    </source>
</evidence>
<dbReference type="GO" id="GO:0005507">
    <property type="term" value="F:copper ion binding"/>
    <property type="evidence" value="ECO:0007669"/>
    <property type="project" value="InterPro"/>
</dbReference>
<keyword evidence="2" id="KW-0186">Copper</keyword>
<feature type="domain" description="Plastocyanin-like" evidence="5">
    <location>
        <begin position="1"/>
        <end position="69"/>
    </location>
</feature>
<protein>
    <submittedName>
        <fullName evidence="6">Cupredoxin</fullName>
    </submittedName>
</protein>
<dbReference type="OrthoDB" id="262547at2759"/>
<keyword evidence="7" id="KW-1185">Reference proteome</keyword>
<dbReference type="InterPro" id="IPR011706">
    <property type="entry name" value="Cu-oxidase_C"/>
</dbReference>
<dbReference type="GO" id="GO:0016491">
    <property type="term" value="F:oxidoreductase activity"/>
    <property type="evidence" value="ECO:0007669"/>
    <property type="project" value="InterPro"/>
</dbReference>
<name>A0A2V1CXY0_9PLEO</name>
<evidence type="ECO:0000259" key="5">
    <source>
        <dbReference type="Pfam" id="PF07732"/>
    </source>
</evidence>
<proteinExistence type="inferred from homology"/>
<dbReference type="EMBL" id="KZ806250">
    <property type="protein sequence ID" value="PVH90521.1"/>
    <property type="molecule type" value="Genomic_DNA"/>
</dbReference>
<feature type="region of interest" description="Disordered" evidence="3">
    <location>
        <begin position="521"/>
        <end position="561"/>
    </location>
</feature>
<dbReference type="Gene3D" id="2.60.40.420">
    <property type="entry name" value="Cupredoxins - blue copper proteins"/>
    <property type="match status" value="3"/>
</dbReference>
<evidence type="ECO:0000256" key="1">
    <source>
        <dbReference type="ARBA" id="ARBA00010609"/>
    </source>
</evidence>
<sequence length="561" mass="62878">MSVHVHGQFSRAPFDGWAGDYALPGQYKDYYYPNAQSARTIWYHDHTEHHTAENAYNGQEGGYIISDPEEQALNLPKGKHDIPITITSKSYNWDGSLKWATFGDVLQVNGQPWPYLNVEPRKYRFRLLNACISRALSLSLREGLDGEELEYQVIASDSGLFSHPITTCKLAFSQGERYELVVDFAKYAGKNVTMRNDRNVVSTVDYPATDRVLRFVVDKWINDDTNNGDLPQHLRNVPSIPKNATVEKEFSFTRRNDRGWLINGVGFSDIRNRILTRPVRGSEEIWTFTNGALSGSHPVHIHLVEFQVISRTGGRNYVEPYEAAGLKDVVWLAPGETVKVLARYAPWPGIYMFHCHNLIHEDHDMLVAFNVTQLGEWGYTDDTLFIDPMELEFRPKYYNPHEDGTDIAIREKIAWFYSKDPYNKGNVVGVYEALNSMAAWAASPTNPPRIEQQPSSSSSACTTTSTIIEATWLPTQTQTPTSGDAAASTIGKPNPALEHAPANGSVGDYGNYGGGANWWVHRPTNKKPNDEPEHTPTPVRGGNYGKYGGGEPHGPRMGPRT</sequence>
<dbReference type="InterPro" id="IPR008972">
    <property type="entry name" value="Cupredoxin"/>
</dbReference>
<feature type="domain" description="Plastocyanin-like" evidence="4">
    <location>
        <begin position="245"/>
        <end position="372"/>
    </location>
</feature>
<comment type="similarity">
    <text evidence="1">Belongs to the multicopper oxidase family.</text>
</comment>
<reference evidence="6 7" key="1">
    <citation type="journal article" date="2018" name="Sci. Rep.">
        <title>Comparative genomics provides insights into the lifestyle and reveals functional heterogeneity of dark septate endophytic fungi.</title>
        <authorList>
            <person name="Knapp D.G."/>
            <person name="Nemeth J.B."/>
            <person name="Barry K."/>
            <person name="Hainaut M."/>
            <person name="Henrissat B."/>
            <person name="Johnson J."/>
            <person name="Kuo A."/>
            <person name="Lim J.H.P."/>
            <person name="Lipzen A."/>
            <person name="Nolan M."/>
            <person name="Ohm R.A."/>
            <person name="Tamas L."/>
            <person name="Grigoriev I.V."/>
            <person name="Spatafora J.W."/>
            <person name="Nagy L.G."/>
            <person name="Kovacs G.M."/>
        </authorList>
    </citation>
    <scope>NUCLEOTIDE SEQUENCE [LARGE SCALE GENOMIC DNA]</scope>
    <source>
        <strain evidence="6 7">DSE2036</strain>
    </source>
</reference>
<organism evidence="6 7">
    <name type="scientific">Periconia macrospinosa</name>
    <dbReference type="NCBI Taxonomy" id="97972"/>
    <lineage>
        <taxon>Eukaryota</taxon>
        <taxon>Fungi</taxon>
        <taxon>Dikarya</taxon>
        <taxon>Ascomycota</taxon>
        <taxon>Pezizomycotina</taxon>
        <taxon>Dothideomycetes</taxon>
        <taxon>Pleosporomycetidae</taxon>
        <taxon>Pleosporales</taxon>
        <taxon>Massarineae</taxon>
        <taxon>Periconiaceae</taxon>
        <taxon>Periconia</taxon>
    </lineage>
</organism>
<evidence type="ECO:0000313" key="7">
    <source>
        <dbReference type="Proteomes" id="UP000244855"/>
    </source>
</evidence>
<evidence type="ECO:0000259" key="4">
    <source>
        <dbReference type="Pfam" id="PF07731"/>
    </source>
</evidence>
<gene>
    <name evidence="6" type="ORF">DM02DRAFT_678557</name>
</gene>
<dbReference type="InterPro" id="IPR045087">
    <property type="entry name" value="Cu-oxidase_fam"/>
</dbReference>
<dbReference type="Pfam" id="PF07731">
    <property type="entry name" value="Cu-oxidase_2"/>
    <property type="match status" value="1"/>
</dbReference>
<dbReference type="PANTHER" id="PTHR48267">
    <property type="entry name" value="CUPREDOXIN SUPERFAMILY PROTEIN"/>
    <property type="match status" value="1"/>
</dbReference>
<dbReference type="Proteomes" id="UP000244855">
    <property type="component" value="Unassembled WGS sequence"/>
</dbReference>
<dbReference type="AlphaFoldDB" id="A0A2V1CXY0"/>
<dbReference type="InterPro" id="IPR011707">
    <property type="entry name" value="Cu-oxidase-like_N"/>
</dbReference>
<dbReference type="SUPFAM" id="SSF49503">
    <property type="entry name" value="Cupredoxins"/>
    <property type="match status" value="2"/>
</dbReference>
<feature type="compositionally biased region" description="Gly residues" evidence="3">
    <location>
        <begin position="542"/>
        <end position="552"/>
    </location>
</feature>
<accession>A0A2V1CXY0</accession>
<dbReference type="PANTHER" id="PTHR48267:SF1">
    <property type="entry name" value="BILIRUBIN OXIDASE"/>
    <property type="match status" value="1"/>
</dbReference>
<dbReference type="Pfam" id="PF07732">
    <property type="entry name" value="Cu-oxidase_3"/>
    <property type="match status" value="1"/>
</dbReference>
<dbReference type="STRING" id="97972.A0A2V1CXY0"/>